<dbReference type="EMBL" id="ACJW02000002">
    <property type="protein sequence ID" value="EEP69362.1"/>
    <property type="molecule type" value="Genomic_DNA"/>
</dbReference>
<dbReference type="Proteomes" id="UP000003009">
    <property type="component" value="Unassembled WGS sequence"/>
</dbReference>
<proteinExistence type="predicted"/>
<gene>
    <name evidence="1" type="ORF">GCWU000324_01275</name>
</gene>
<protein>
    <submittedName>
        <fullName evidence="1">Uncharacterized protein</fullName>
    </submittedName>
</protein>
<dbReference type="AlphaFoldDB" id="C4GGK7"/>
<comment type="caution">
    <text evidence="1">The sequence shown here is derived from an EMBL/GenBank/DDBJ whole genome shotgun (WGS) entry which is preliminary data.</text>
</comment>
<sequence length="41" mass="4545">MGGAGDAFKQSGSLKREIRFQAAFGARIAAFEITQSIWKWL</sequence>
<reference evidence="1" key="1">
    <citation type="submission" date="2009-04" db="EMBL/GenBank/DDBJ databases">
        <authorList>
            <person name="Weinstock G."/>
            <person name="Sodergren E."/>
            <person name="Clifton S."/>
            <person name="Fulton L."/>
            <person name="Fulton B."/>
            <person name="Courtney L."/>
            <person name="Fronick C."/>
            <person name="Harrison M."/>
            <person name="Strong C."/>
            <person name="Farmer C."/>
            <person name="Delahaunty K."/>
            <person name="Markovic C."/>
            <person name="Hall O."/>
            <person name="Minx P."/>
            <person name="Tomlinson C."/>
            <person name="Mitreva M."/>
            <person name="Nelson J."/>
            <person name="Hou S."/>
            <person name="Wollam A."/>
            <person name="Pepin K.H."/>
            <person name="Johnson M."/>
            <person name="Bhonagiri V."/>
            <person name="Nash W.E."/>
            <person name="Warren W."/>
            <person name="Chinwalla A."/>
            <person name="Mardis E.R."/>
            <person name="Wilson R.K."/>
        </authorList>
    </citation>
    <scope>NUCLEOTIDE SEQUENCE [LARGE SCALE GENOMIC DNA]</scope>
    <source>
        <strain evidence="1">ATCC 51147</strain>
    </source>
</reference>
<name>C4GGK7_9NEIS</name>
<evidence type="ECO:0000313" key="2">
    <source>
        <dbReference type="Proteomes" id="UP000003009"/>
    </source>
</evidence>
<evidence type="ECO:0000313" key="1">
    <source>
        <dbReference type="EMBL" id="EEP69362.1"/>
    </source>
</evidence>
<organism evidence="1 2">
    <name type="scientific">Kingella oralis ATCC 51147</name>
    <dbReference type="NCBI Taxonomy" id="629741"/>
    <lineage>
        <taxon>Bacteria</taxon>
        <taxon>Pseudomonadati</taxon>
        <taxon>Pseudomonadota</taxon>
        <taxon>Betaproteobacteria</taxon>
        <taxon>Neisseriales</taxon>
        <taxon>Neisseriaceae</taxon>
        <taxon>Kingella</taxon>
    </lineage>
</organism>
<keyword evidence="2" id="KW-1185">Reference proteome</keyword>
<dbReference type="HOGENOM" id="CLU_3271398_0_0_4"/>
<accession>C4GGK7</accession>